<evidence type="ECO:0000259" key="8">
    <source>
        <dbReference type="SMART" id="SM00881"/>
    </source>
</evidence>
<dbReference type="Proteomes" id="UP000187404">
    <property type="component" value="Unassembled WGS sequence"/>
</dbReference>
<keyword evidence="10" id="KW-1185">Reference proteome</keyword>
<dbReference type="InterPro" id="IPR022876">
    <property type="entry name" value="Tscrpt_rep_Rex"/>
</dbReference>
<dbReference type="InterPro" id="IPR036390">
    <property type="entry name" value="WH_DNA-bd_sf"/>
</dbReference>
<dbReference type="SUPFAM" id="SSF46785">
    <property type="entry name" value="Winged helix' DNA-binding domain"/>
    <property type="match status" value="1"/>
</dbReference>
<dbReference type="GO" id="GO:0003677">
    <property type="term" value="F:DNA binding"/>
    <property type="evidence" value="ECO:0007669"/>
    <property type="project" value="UniProtKB-UniRule"/>
</dbReference>
<keyword evidence="3 7" id="KW-0805">Transcription regulation</keyword>
<evidence type="ECO:0000256" key="2">
    <source>
        <dbReference type="ARBA" id="ARBA00022491"/>
    </source>
</evidence>
<feature type="DNA-binding region" description="H-T-H motif" evidence="7">
    <location>
        <begin position="17"/>
        <end position="56"/>
    </location>
</feature>
<dbReference type="Pfam" id="PF02629">
    <property type="entry name" value="CoA_binding"/>
    <property type="match status" value="1"/>
</dbReference>
<comment type="function">
    <text evidence="7">Modulates transcription in response to changes in cellular NADH/NAD(+) redox state.</text>
</comment>
<evidence type="ECO:0000256" key="6">
    <source>
        <dbReference type="ARBA" id="ARBA00023163"/>
    </source>
</evidence>
<gene>
    <name evidence="7" type="primary">rex</name>
    <name evidence="9" type="ORF">BHK98_06435</name>
</gene>
<dbReference type="InterPro" id="IPR036291">
    <property type="entry name" value="NAD(P)-bd_dom_sf"/>
</dbReference>
<dbReference type="Pfam" id="PF06971">
    <property type="entry name" value="Put_DNA-bind_N"/>
    <property type="match status" value="1"/>
</dbReference>
<evidence type="ECO:0000256" key="5">
    <source>
        <dbReference type="ARBA" id="ARBA00023125"/>
    </source>
</evidence>
<keyword evidence="2 7" id="KW-0678">Repressor</keyword>
<organism evidence="9 10">
    <name type="scientific">Hornefia porci</name>
    <dbReference type="NCBI Taxonomy" id="2652292"/>
    <lineage>
        <taxon>Bacteria</taxon>
        <taxon>Bacillati</taxon>
        <taxon>Bacillota</taxon>
        <taxon>Clostridia</taxon>
        <taxon>Peptostreptococcales</taxon>
        <taxon>Anaerovoracaceae</taxon>
        <taxon>Hornefia</taxon>
    </lineage>
</organism>
<evidence type="ECO:0000256" key="7">
    <source>
        <dbReference type="HAMAP-Rule" id="MF_01131"/>
    </source>
</evidence>
<evidence type="ECO:0000256" key="1">
    <source>
        <dbReference type="ARBA" id="ARBA00022490"/>
    </source>
</evidence>
<dbReference type="InterPro" id="IPR003781">
    <property type="entry name" value="CoA-bd"/>
</dbReference>
<dbReference type="PANTHER" id="PTHR35786:SF1">
    <property type="entry name" value="REDOX-SENSING TRANSCRIPTIONAL REPRESSOR REX 1"/>
    <property type="match status" value="1"/>
</dbReference>
<accession>A0A1Q9JLF9</accession>
<dbReference type="InterPro" id="IPR009718">
    <property type="entry name" value="Rex_DNA-bd_C_dom"/>
</dbReference>
<sequence>MAKNAKISNAVIKRLPRYRRYLIELKKKGVEKISSKEFSNLIGYTASQIRQDLNNFGGFGQQGYGYSVDGLYKEISAILGLDKEYRMVIVGAGNLGQAIAKYTHFHKQGFKVCAAFDINPNLIGKDLDGIEILDYENIVEYVEEEEIDIGIICVNRDNAQEVADKLSFAGVKGIWNFAPTDIEVPSHVALEVVHLSDSLHSLAYHMNDIQKKEAAAEELRRSDKSARD</sequence>
<dbReference type="NCBIfam" id="NF003990">
    <property type="entry name" value="PRK05472.1-4"/>
    <property type="match status" value="1"/>
</dbReference>
<dbReference type="GO" id="GO:0005737">
    <property type="term" value="C:cytoplasm"/>
    <property type="evidence" value="ECO:0007669"/>
    <property type="project" value="UniProtKB-SubCell"/>
</dbReference>
<comment type="subunit">
    <text evidence="7">Homodimer.</text>
</comment>
<evidence type="ECO:0000313" key="9">
    <source>
        <dbReference type="EMBL" id="OLR56965.1"/>
    </source>
</evidence>
<keyword evidence="6 7" id="KW-0804">Transcription</keyword>
<dbReference type="NCBIfam" id="NF003989">
    <property type="entry name" value="PRK05472.1-3"/>
    <property type="match status" value="1"/>
</dbReference>
<evidence type="ECO:0000256" key="3">
    <source>
        <dbReference type="ARBA" id="ARBA00023015"/>
    </source>
</evidence>
<comment type="caution">
    <text evidence="9">The sequence shown here is derived from an EMBL/GenBank/DDBJ whole genome shotgun (WGS) entry which is preliminary data.</text>
</comment>
<dbReference type="HAMAP" id="MF_01131">
    <property type="entry name" value="Rex"/>
    <property type="match status" value="1"/>
</dbReference>
<dbReference type="STRING" id="1261640.BHK98_06435"/>
<dbReference type="PANTHER" id="PTHR35786">
    <property type="entry name" value="REDOX-SENSING TRANSCRIPTIONAL REPRESSOR REX"/>
    <property type="match status" value="1"/>
</dbReference>
<name>A0A1Q9JLF9_9FIRM</name>
<dbReference type="EMBL" id="MJIE01000001">
    <property type="protein sequence ID" value="OLR56965.1"/>
    <property type="molecule type" value="Genomic_DNA"/>
</dbReference>
<keyword evidence="1 7" id="KW-0963">Cytoplasm</keyword>
<dbReference type="OrthoDB" id="9784760at2"/>
<dbReference type="GeneID" id="303115299"/>
<evidence type="ECO:0000256" key="4">
    <source>
        <dbReference type="ARBA" id="ARBA00023027"/>
    </source>
</evidence>
<dbReference type="SMART" id="SM00881">
    <property type="entry name" value="CoA_binding"/>
    <property type="match status" value="1"/>
</dbReference>
<protein>
    <recommendedName>
        <fullName evidence="7">Redox-sensing transcriptional repressor Rex</fullName>
    </recommendedName>
</protein>
<dbReference type="RefSeq" id="WP_075715025.1">
    <property type="nucleotide sequence ID" value="NZ_MJIE01000001.1"/>
</dbReference>
<evidence type="ECO:0000313" key="10">
    <source>
        <dbReference type="Proteomes" id="UP000187404"/>
    </source>
</evidence>
<dbReference type="Gene3D" id="1.10.10.10">
    <property type="entry name" value="Winged helix-like DNA-binding domain superfamily/Winged helix DNA-binding domain"/>
    <property type="match status" value="1"/>
</dbReference>
<dbReference type="GO" id="GO:0051775">
    <property type="term" value="P:response to redox state"/>
    <property type="evidence" value="ECO:0007669"/>
    <property type="project" value="InterPro"/>
</dbReference>
<keyword evidence="4 7" id="KW-0520">NAD</keyword>
<dbReference type="NCBIfam" id="NF003995">
    <property type="entry name" value="PRK05472.2-4"/>
    <property type="match status" value="1"/>
</dbReference>
<dbReference type="GO" id="GO:0003700">
    <property type="term" value="F:DNA-binding transcription factor activity"/>
    <property type="evidence" value="ECO:0007669"/>
    <property type="project" value="UniProtKB-UniRule"/>
</dbReference>
<dbReference type="NCBIfam" id="NF003993">
    <property type="entry name" value="PRK05472.2-2"/>
    <property type="match status" value="1"/>
</dbReference>
<feature type="binding site" evidence="7">
    <location>
        <begin position="91"/>
        <end position="96"/>
    </location>
    <ligand>
        <name>NAD(+)</name>
        <dbReference type="ChEBI" id="CHEBI:57540"/>
    </ligand>
</feature>
<dbReference type="SUPFAM" id="SSF51735">
    <property type="entry name" value="NAD(P)-binding Rossmann-fold domains"/>
    <property type="match status" value="1"/>
</dbReference>
<dbReference type="InterPro" id="IPR036388">
    <property type="entry name" value="WH-like_DNA-bd_sf"/>
</dbReference>
<dbReference type="NCBIfam" id="NF003996">
    <property type="entry name" value="PRK05472.2-5"/>
    <property type="match status" value="1"/>
</dbReference>
<dbReference type="InterPro" id="IPR058236">
    <property type="entry name" value="Rex_actinobacterial-type"/>
</dbReference>
<dbReference type="GO" id="GO:0045892">
    <property type="term" value="P:negative regulation of DNA-templated transcription"/>
    <property type="evidence" value="ECO:0007669"/>
    <property type="project" value="InterPro"/>
</dbReference>
<reference evidence="9 10" key="1">
    <citation type="journal article" date="2016" name="Appl. Environ. Microbiol.">
        <title>Function and Phylogeny of Bacterial Butyryl Coenzyme A:Acetate Transferases and Their Diversity in the Proximal Colon of Swine.</title>
        <authorList>
            <person name="Trachsel J."/>
            <person name="Bayles D.O."/>
            <person name="Looft T."/>
            <person name="Levine U.Y."/>
            <person name="Allen H.K."/>
        </authorList>
    </citation>
    <scope>NUCLEOTIDE SEQUENCE [LARGE SCALE GENOMIC DNA]</scope>
    <source>
        <strain evidence="9 10">68-3-10</strain>
    </source>
</reference>
<dbReference type="NCBIfam" id="NF003994">
    <property type="entry name" value="PRK05472.2-3"/>
    <property type="match status" value="1"/>
</dbReference>
<dbReference type="AlphaFoldDB" id="A0A1Q9JLF9"/>
<comment type="similarity">
    <text evidence="7">Belongs to the transcriptional regulatory Rex family.</text>
</comment>
<proteinExistence type="inferred from homology"/>
<dbReference type="Gene3D" id="3.40.50.720">
    <property type="entry name" value="NAD(P)-binding Rossmann-like Domain"/>
    <property type="match status" value="1"/>
</dbReference>
<feature type="domain" description="CoA-binding" evidence="8">
    <location>
        <begin position="80"/>
        <end position="181"/>
    </location>
</feature>
<comment type="subcellular location">
    <subcellularLocation>
        <location evidence="7">Cytoplasm</location>
    </subcellularLocation>
</comment>
<keyword evidence="5 7" id="KW-0238">DNA-binding</keyword>